<proteinExistence type="predicted"/>
<dbReference type="PANTHER" id="PTHR43459">
    <property type="entry name" value="ENOYL-COA HYDRATASE"/>
    <property type="match status" value="1"/>
</dbReference>
<comment type="caution">
    <text evidence="1">The sequence shown here is derived from an EMBL/GenBank/DDBJ whole genome shotgun (WGS) entry which is preliminary data.</text>
</comment>
<reference evidence="2" key="1">
    <citation type="journal article" date="2019" name="Int. J. Syst. Evol. Microbiol.">
        <title>The Global Catalogue of Microorganisms (GCM) 10K type strain sequencing project: providing services to taxonomists for standard genome sequencing and annotation.</title>
        <authorList>
            <consortium name="The Broad Institute Genomics Platform"/>
            <consortium name="The Broad Institute Genome Sequencing Center for Infectious Disease"/>
            <person name="Wu L."/>
            <person name="Ma J."/>
        </authorList>
    </citation>
    <scope>NUCLEOTIDE SEQUENCE [LARGE SCALE GENOMIC DNA]</scope>
    <source>
        <strain evidence="2">IBRC-M 10906</strain>
    </source>
</reference>
<protein>
    <submittedName>
        <fullName evidence="1">Enoyl-CoA hydratase-related protein</fullName>
    </submittedName>
</protein>
<dbReference type="PANTHER" id="PTHR43459:SF1">
    <property type="entry name" value="EG:BACN32G11.4 PROTEIN"/>
    <property type="match status" value="1"/>
</dbReference>
<sequence length="101" mass="10538">MVDAEEAARLGLVTWVKPPEELDAFVAGVAAQLAAGPPVALAQTKALLNEGADATLREALENEARAQSINFATEDVPAAFDAFRTRTEPAYTGGWGGPELA</sequence>
<organism evidence="1 2">
    <name type="scientific">Prauserella oleivorans</name>
    <dbReference type="NCBI Taxonomy" id="1478153"/>
    <lineage>
        <taxon>Bacteria</taxon>
        <taxon>Bacillati</taxon>
        <taxon>Actinomycetota</taxon>
        <taxon>Actinomycetes</taxon>
        <taxon>Pseudonocardiales</taxon>
        <taxon>Pseudonocardiaceae</taxon>
        <taxon>Prauserella</taxon>
    </lineage>
</organism>
<dbReference type="InterPro" id="IPR029045">
    <property type="entry name" value="ClpP/crotonase-like_dom_sf"/>
</dbReference>
<dbReference type="SUPFAM" id="SSF52096">
    <property type="entry name" value="ClpP/crotonase"/>
    <property type="match status" value="1"/>
</dbReference>
<dbReference type="EMBL" id="JBHUOF010000007">
    <property type="protein sequence ID" value="MFD2799218.1"/>
    <property type="molecule type" value="Genomic_DNA"/>
</dbReference>
<evidence type="ECO:0000313" key="1">
    <source>
        <dbReference type="EMBL" id="MFD2799218.1"/>
    </source>
</evidence>
<dbReference type="Pfam" id="PF00378">
    <property type="entry name" value="ECH_1"/>
    <property type="match status" value="1"/>
</dbReference>
<accession>A0ABW5W5P7</accession>
<dbReference type="RefSeq" id="WP_377386128.1">
    <property type="nucleotide sequence ID" value="NZ_JBHSAN010000006.1"/>
</dbReference>
<name>A0ABW5W5P7_9PSEU</name>
<dbReference type="Gene3D" id="3.90.226.10">
    <property type="entry name" value="2-enoyl-CoA Hydratase, Chain A, domain 1"/>
    <property type="match status" value="1"/>
</dbReference>
<dbReference type="Proteomes" id="UP001597478">
    <property type="component" value="Unassembled WGS sequence"/>
</dbReference>
<dbReference type="InterPro" id="IPR001753">
    <property type="entry name" value="Enoyl-CoA_hydra/iso"/>
</dbReference>
<gene>
    <name evidence="1" type="ORF">ACFS2C_07435</name>
</gene>
<keyword evidence="2" id="KW-1185">Reference proteome</keyword>
<evidence type="ECO:0000313" key="2">
    <source>
        <dbReference type="Proteomes" id="UP001597478"/>
    </source>
</evidence>